<dbReference type="Gene3D" id="3.40.50.300">
    <property type="entry name" value="P-loop containing nucleotide triphosphate hydrolases"/>
    <property type="match status" value="1"/>
</dbReference>
<evidence type="ECO:0000313" key="6">
    <source>
        <dbReference type="Proteomes" id="UP000285648"/>
    </source>
</evidence>
<reference evidence="5 6" key="1">
    <citation type="submission" date="2016-09" db="EMBL/GenBank/DDBJ databases">
        <authorList>
            <person name="Doonan J."/>
            <person name="Pachebat J.A."/>
            <person name="Golyshin P.N."/>
            <person name="Denman S."/>
            <person name="Mcdonald J.E."/>
        </authorList>
    </citation>
    <scope>NUCLEOTIDE SEQUENCE [LARGE SCALE GENOMIC DNA]</scope>
    <source>
        <strain evidence="5 6">NCPPB 3934</strain>
    </source>
</reference>
<protein>
    <submittedName>
        <fullName evidence="5">Pilus assembly protein</fullName>
    </submittedName>
</protein>
<dbReference type="InterPro" id="IPR027417">
    <property type="entry name" value="P-loop_NTPase"/>
</dbReference>
<evidence type="ECO:0000313" key="5">
    <source>
        <dbReference type="EMBL" id="RLM24733.1"/>
    </source>
</evidence>
<dbReference type="Pfam" id="PF00437">
    <property type="entry name" value="T2SSE"/>
    <property type="match status" value="1"/>
</dbReference>
<comment type="similarity">
    <text evidence="1">Belongs to the GSP E family.</text>
</comment>
<dbReference type="CDD" id="cd01129">
    <property type="entry name" value="PulE-GspE-like"/>
    <property type="match status" value="1"/>
</dbReference>
<keyword evidence="2" id="KW-0547">Nucleotide-binding</keyword>
<dbReference type="EMBL" id="MJLZ01000015">
    <property type="protein sequence ID" value="RLM24733.1"/>
    <property type="molecule type" value="Genomic_DNA"/>
</dbReference>
<evidence type="ECO:0000256" key="1">
    <source>
        <dbReference type="ARBA" id="ARBA00006611"/>
    </source>
</evidence>
<comment type="caution">
    <text evidence="5">The sequence shown here is derived from an EMBL/GenBank/DDBJ whole genome shotgun (WGS) entry which is preliminary data.</text>
</comment>
<gene>
    <name evidence="5" type="ORF">BIY29_08420</name>
</gene>
<dbReference type="GO" id="GO:0005886">
    <property type="term" value="C:plasma membrane"/>
    <property type="evidence" value="ECO:0007669"/>
    <property type="project" value="TreeGrafter"/>
</dbReference>
<dbReference type="RefSeq" id="WP_121574749.1">
    <property type="nucleotide sequence ID" value="NZ_MJLZ01000015.1"/>
</dbReference>
<dbReference type="InterPro" id="IPR001482">
    <property type="entry name" value="T2SS/T4SS_dom"/>
</dbReference>
<dbReference type="OrthoDB" id="5790493at2"/>
<dbReference type="PROSITE" id="PS00662">
    <property type="entry name" value="T2SP_E"/>
    <property type="match status" value="1"/>
</dbReference>
<evidence type="ECO:0000259" key="4">
    <source>
        <dbReference type="PROSITE" id="PS00662"/>
    </source>
</evidence>
<proteinExistence type="inferred from homology"/>
<dbReference type="Proteomes" id="UP000285648">
    <property type="component" value="Unassembled WGS sequence"/>
</dbReference>
<dbReference type="GO" id="GO:0016887">
    <property type="term" value="F:ATP hydrolysis activity"/>
    <property type="evidence" value="ECO:0007669"/>
    <property type="project" value="TreeGrafter"/>
</dbReference>
<dbReference type="Gene3D" id="3.30.450.90">
    <property type="match status" value="1"/>
</dbReference>
<feature type="domain" description="Bacterial type II secretion system protein E" evidence="4">
    <location>
        <begin position="300"/>
        <end position="314"/>
    </location>
</feature>
<keyword evidence="3" id="KW-0067">ATP-binding</keyword>
<organism evidence="5 6">
    <name type="scientific">Brenneria alni</name>
    <dbReference type="NCBI Taxonomy" id="71656"/>
    <lineage>
        <taxon>Bacteria</taxon>
        <taxon>Pseudomonadati</taxon>
        <taxon>Pseudomonadota</taxon>
        <taxon>Gammaproteobacteria</taxon>
        <taxon>Enterobacterales</taxon>
        <taxon>Pectobacteriaceae</taxon>
        <taxon>Brenneria</taxon>
    </lineage>
</organism>
<accession>A0A421DPJ9</accession>
<name>A0A421DPJ9_9GAMM</name>
<dbReference type="AlphaFoldDB" id="A0A421DPJ9"/>
<dbReference type="GO" id="GO:0005524">
    <property type="term" value="F:ATP binding"/>
    <property type="evidence" value="ECO:0007669"/>
    <property type="project" value="UniProtKB-KW"/>
</dbReference>
<dbReference type="PANTHER" id="PTHR30258">
    <property type="entry name" value="TYPE II SECRETION SYSTEM PROTEIN GSPE-RELATED"/>
    <property type="match status" value="1"/>
</dbReference>
<dbReference type="SUPFAM" id="SSF52540">
    <property type="entry name" value="P-loop containing nucleoside triphosphate hydrolases"/>
    <property type="match status" value="1"/>
</dbReference>
<keyword evidence="6" id="KW-1185">Reference proteome</keyword>
<evidence type="ECO:0000256" key="2">
    <source>
        <dbReference type="ARBA" id="ARBA00022741"/>
    </source>
</evidence>
<evidence type="ECO:0000256" key="3">
    <source>
        <dbReference type="ARBA" id="ARBA00022840"/>
    </source>
</evidence>
<dbReference type="PANTHER" id="PTHR30258:SF2">
    <property type="entry name" value="COMG OPERON PROTEIN 1"/>
    <property type="match status" value="1"/>
</dbReference>
<sequence>MFPIDESIADFVLLEDTAGGAVNVVIDTNRRADQRVQSWITQFIQKNPRAQTEFVALSDLRERRKRNVDEGKSISLADLGDVSPRQKEVLRYFEQSKEFHASDIHMIIDAELCRIQFRIHGELETVDEVTGSEGIAQASTIILSMCDVTETQFYPNRKQDGRVKAEFLRRVGLFGARYSHTPTASGLYVVMRIIPDDGDNVPSLEQLGLLPQQQQLSQQMLRTPEGIVLLTGPTGSGKSTTLRSFSAMYLERTRGRKRLLTIEDPPEGSIAGAIQTPIIADKSNAEAVQQAWDKASSSALRLDPDAILMGEIRDDVSLKAALYASETGHLVLSTLHANSAVGSLRRMGLMGISEELIADPQLLIGLISQRLVQVLCPHCRVSWGEKTHLLTREQRERLERYCNVENVCQVENLYFRHEEGCSHCQKKLNDRIVSCGVVGRSVVAEVIRPDAQFMSLYLSKGQLAARQYWIDSLGGITRRTHLLHKLNTGQVDALDADLVCPLDEDQMLRLDRESIHA</sequence>